<dbReference type="InterPro" id="IPR011008">
    <property type="entry name" value="Dimeric_a/b-barrel"/>
</dbReference>
<dbReference type="Pfam" id="PF01037">
    <property type="entry name" value="AsnC_trans_reg"/>
    <property type="match status" value="1"/>
</dbReference>
<accession>A0A423UCS4</accession>
<dbReference type="InterPro" id="IPR036388">
    <property type="entry name" value="WH-like_DNA-bd_sf"/>
</dbReference>
<dbReference type="InterPro" id="IPR019887">
    <property type="entry name" value="Tscrpt_reg_AsnC/Lrp_C"/>
</dbReference>
<dbReference type="AlphaFoldDB" id="A0A423UCS4"/>
<dbReference type="GO" id="GO:0043200">
    <property type="term" value="P:response to amino acid"/>
    <property type="evidence" value="ECO:0007669"/>
    <property type="project" value="TreeGrafter"/>
</dbReference>
<evidence type="ECO:0000256" key="3">
    <source>
        <dbReference type="ARBA" id="ARBA00023163"/>
    </source>
</evidence>
<reference evidence="5 6" key="1">
    <citation type="submission" date="2018-07" db="EMBL/GenBank/DDBJ databases">
        <title>The role of parmesan cheese in vectoring bovine microbiota.</title>
        <authorList>
            <person name="Lugli G.A."/>
            <person name="Milani C."/>
        </authorList>
    </citation>
    <scope>NUCLEOTIDE SEQUENCE [LARGE SCALE GENOMIC DNA]</scope>
    <source>
        <strain evidence="5 6">BMONG18</strain>
    </source>
</reference>
<evidence type="ECO:0000313" key="6">
    <source>
        <dbReference type="Proteomes" id="UP000285266"/>
    </source>
</evidence>
<dbReference type="InterPro" id="IPR036390">
    <property type="entry name" value="WH_DNA-bd_sf"/>
</dbReference>
<comment type="caution">
    <text evidence="5">The sequence shown here is derived from an EMBL/GenBank/DDBJ whole genome shotgun (WGS) entry which is preliminary data.</text>
</comment>
<dbReference type="GO" id="GO:0005829">
    <property type="term" value="C:cytosol"/>
    <property type="evidence" value="ECO:0007669"/>
    <property type="project" value="TreeGrafter"/>
</dbReference>
<evidence type="ECO:0000256" key="1">
    <source>
        <dbReference type="ARBA" id="ARBA00023015"/>
    </source>
</evidence>
<dbReference type="Gene3D" id="3.30.70.920">
    <property type="match status" value="1"/>
</dbReference>
<dbReference type="PRINTS" id="PR00033">
    <property type="entry name" value="HTHASNC"/>
</dbReference>
<dbReference type="Pfam" id="PF13412">
    <property type="entry name" value="HTH_24"/>
    <property type="match status" value="1"/>
</dbReference>
<evidence type="ECO:0000256" key="2">
    <source>
        <dbReference type="ARBA" id="ARBA00023125"/>
    </source>
</evidence>
<dbReference type="EMBL" id="QRAJ01000008">
    <property type="protein sequence ID" value="ROT86500.1"/>
    <property type="molecule type" value="Genomic_DNA"/>
</dbReference>
<dbReference type="CDD" id="cd00090">
    <property type="entry name" value="HTH_ARSR"/>
    <property type="match status" value="1"/>
</dbReference>
<dbReference type="SMART" id="SM00344">
    <property type="entry name" value="HTH_ASNC"/>
    <property type="match status" value="1"/>
</dbReference>
<dbReference type="GO" id="GO:0043565">
    <property type="term" value="F:sequence-specific DNA binding"/>
    <property type="evidence" value="ECO:0007669"/>
    <property type="project" value="InterPro"/>
</dbReference>
<dbReference type="PANTHER" id="PTHR30154">
    <property type="entry name" value="LEUCINE-RESPONSIVE REGULATORY PROTEIN"/>
    <property type="match status" value="1"/>
</dbReference>
<feature type="domain" description="HTH asnC-type" evidence="4">
    <location>
        <begin position="22"/>
        <end position="83"/>
    </location>
</feature>
<dbReference type="Proteomes" id="UP000285266">
    <property type="component" value="Unassembled WGS sequence"/>
</dbReference>
<dbReference type="PANTHER" id="PTHR30154:SF53">
    <property type="entry name" value="HTH-TYPE TRANSCRIPTIONAL REGULATOR LRPC"/>
    <property type="match status" value="1"/>
</dbReference>
<keyword evidence="1" id="KW-0805">Transcription regulation</keyword>
<name>A0A423UCS4_9BIFI</name>
<dbReference type="SUPFAM" id="SSF46785">
    <property type="entry name" value="Winged helix' DNA-binding domain"/>
    <property type="match status" value="1"/>
</dbReference>
<sequence>MKDEEARVRKAQGRAAADAEQIDATDAVILDALERDGRATLSDLSEISKLSVSAVQSRVQKLERRGVIMRYRAVIDDERRGLPIRAFVSVTPLDYSQESTIPERLETLDGVMSCHSVAGAPSFVLVVRVASPAALEELLNLIHRTVPVNTETTMILKTYFGK</sequence>
<gene>
    <name evidence="5" type="ORF">BMONG18_1365</name>
</gene>
<dbReference type="Gene3D" id="1.10.10.10">
    <property type="entry name" value="Winged helix-like DNA-binding domain superfamily/Winged helix DNA-binding domain"/>
    <property type="match status" value="1"/>
</dbReference>
<dbReference type="InterPro" id="IPR011991">
    <property type="entry name" value="ArsR-like_HTH"/>
</dbReference>
<organism evidence="5 6">
    <name type="scientific">Bifidobacterium mongoliense</name>
    <dbReference type="NCBI Taxonomy" id="518643"/>
    <lineage>
        <taxon>Bacteria</taxon>
        <taxon>Bacillati</taxon>
        <taxon>Actinomycetota</taxon>
        <taxon>Actinomycetes</taxon>
        <taxon>Bifidobacteriales</taxon>
        <taxon>Bifidobacteriaceae</taxon>
        <taxon>Bifidobacterium</taxon>
    </lineage>
</organism>
<keyword evidence="3" id="KW-0804">Transcription</keyword>
<proteinExistence type="predicted"/>
<evidence type="ECO:0000259" key="4">
    <source>
        <dbReference type="PROSITE" id="PS50956"/>
    </source>
</evidence>
<dbReference type="InterPro" id="IPR019888">
    <property type="entry name" value="Tscrpt_reg_AsnC-like"/>
</dbReference>
<dbReference type="InterPro" id="IPR000485">
    <property type="entry name" value="AsnC-type_HTH_dom"/>
</dbReference>
<dbReference type="SUPFAM" id="SSF54909">
    <property type="entry name" value="Dimeric alpha+beta barrel"/>
    <property type="match status" value="1"/>
</dbReference>
<dbReference type="PROSITE" id="PS50956">
    <property type="entry name" value="HTH_ASNC_2"/>
    <property type="match status" value="1"/>
</dbReference>
<protein>
    <submittedName>
        <fullName evidence="5">AsnC family transcriptional regulator</fullName>
    </submittedName>
</protein>
<evidence type="ECO:0000313" key="5">
    <source>
        <dbReference type="EMBL" id="ROT86500.1"/>
    </source>
</evidence>
<dbReference type="RefSeq" id="WP_123645176.1">
    <property type="nucleotide sequence ID" value="NZ_JBBMLH010000002.1"/>
</dbReference>
<keyword evidence="2" id="KW-0238">DNA-binding</keyword>